<proteinExistence type="predicted"/>
<sequence length="551" mass="59988">MSATRTVRNSGGLGIKFGDQYTDIRRSSVVVSQSSSIYSFEEGIDKIDTPHPAYGFTTSPEPVVEKPIAPRRVDAIDLEADPYELLEELLDSTLRDQAVTFVRKSSSTPRAGSSQFTPRVFSGTATFATGSPLPPRYQRQRQTQIYTGSPVRNHRSCTVSGAEASRIPPSNSSPDLRGFSESHYRSQSTPTALTPTQTDSHSFSTFGNRLLKKLPKLPNISKRIRLPSQIFPFFTKAQEAETAEKVYSKVHGCERHQNCTDCTNIEFAYWENKIMSTSIPADERQKIIANNKSLRTIKNELESLLENGMISDETYDTVINSLPAETSLNSAARRNVVPPSPIPTPETNPLTAAISNMRINSNSSQEPPSYSSSTAAPPALPGRAPTQQPERPEIGRATSLYPYEGAPEDCSFGVNETLVIYEYMNNEWCYGKNLTTGKQGLFPTNYVQIKQQAPTPNPNAYGAYGADKQNAQWGGGYPGQYQQAQAQGPPPPGPSNPYNSAVPPMQIAEQPVDGKPGKGAEMGKKFGKKLGNAAIFGAGATIGGNIVNSIF</sequence>
<dbReference type="Gene3D" id="2.30.30.40">
    <property type="entry name" value="SH3 Domains"/>
    <property type="match status" value="1"/>
</dbReference>
<dbReference type="GO" id="GO:0051666">
    <property type="term" value="P:actin cortical patch localization"/>
    <property type="evidence" value="ECO:0007669"/>
    <property type="project" value="InterPro"/>
</dbReference>
<dbReference type="InterPro" id="IPR046982">
    <property type="entry name" value="BIN3/RVS161-like"/>
</dbReference>
<dbReference type="GO" id="GO:0043332">
    <property type="term" value="C:mating projection tip"/>
    <property type="evidence" value="ECO:0007669"/>
    <property type="project" value="TreeGrafter"/>
</dbReference>
<feature type="region of interest" description="Disordered" evidence="3">
    <location>
        <begin position="472"/>
        <end position="503"/>
    </location>
</feature>
<feature type="region of interest" description="Disordered" evidence="3">
    <location>
        <begin position="330"/>
        <end position="349"/>
    </location>
</feature>
<dbReference type="GO" id="GO:0006897">
    <property type="term" value="P:endocytosis"/>
    <property type="evidence" value="ECO:0007669"/>
    <property type="project" value="InterPro"/>
</dbReference>
<dbReference type="GO" id="GO:1990528">
    <property type="term" value="C:Rvs161p-Rvs167p complex"/>
    <property type="evidence" value="ECO:0007669"/>
    <property type="project" value="TreeGrafter"/>
</dbReference>
<evidence type="ECO:0000256" key="2">
    <source>
        <dbReference type="PROSITE-ProRule" id="PRU00192"/>
    </source>
</evidence>
<dbReference type="Pfam" id="PF00018">
    <property type="entry name" value="SH3_1"/>
    <property type="match status" value="1"/>
</dbReference>
<dbReference type="GO" id="GO:0031097">
    <property type="term" value="C:medial cortex"/>
    <property type="evidence" value="ECO:0007669"/>
    <property type="project" value="TreeGrafter"/>
</dbReference>
<evidence type="ECO:0000256" key="3">
    <source>
        <dbReference type="SAM" id="MobiDB-lite"/>
    </source>
</evidence>
<keyword evidence="6" id="KW-1185">Reference proteome</keyword>
<evidence type="ECO:0000256" key="1">
    <source>
        <dbReference type="ARBA" id="ARBA00022443"/>
    </source>
</evidence>
<dbReference type="InParanoid" id="A0A194XT39"/>
<protein>
    <recommendedName>
        <fullName evidence="4">SH3 domain-containing protein</fullName>
    </recommendedName>
</protein>
<dbReference type="Proteomes" id="UP000070700">
    <property type="component" value="Unassembled WGS sequence"/>
</dbReference>
<dbReference type="OrthoDB" id="6250593at2759"/>
<evidence type="ECO:0000313" key="6">
    <source>
        <dbReference type="Proteomes" id="UP000070700"/>
    </source>
</evidence>
<feature type="region of interest" description="Disordered" evidence="3">
    <location>
        <begin position="360"/>
        <end position="392"/>
    </location>
</feature>
<keyword evidence="1 2" id="KW-0728">SH3 domain</keyword>
<dbReference type="PROSITE" id="PS50002">
    <property type="entry name" value="SH3"/>
    <property type="match status" value="1"/>
</dbReference>
<dbReference type="RefSeq" id="XP_018077666.1">
    <property type="nucleotide sequence ID" value="XM_018219228.1"/>
</dbReference>
<dbReference type="GO" id="GO:0008289">
    <property type="term" value="F:lipid binding"/>
    <property type="evidence" value="ECO:0007669"/>
    <property type="project" value="TreeGrafter"/>
</dbReference>
<gene>
    <name evidence="5" type="ORF">LY89DRAFT_728071</name>
</gene>
<feature type="compositionally biased region" description="Polar residues" evidence="3">
    <location>
        <begin position="185"/>
        <end position="201"/>
    </location>
</feature>
<dbReference type="KEGG" id="psco:LY89DRAFT_728071"/>
<feature type="region of interest" description="Disordered" evidence="3">
    <location>
        <begin position="144"/>
        <end position="201"/>
    </location>
</feature>
<dbReference type="GeneID" id="28828954"/>
<name>A0A194XT39_MOLSC</name>
<dbReference type="AlphaFoldDB" id="A0A194XT39"/>
<feature type="domain" description="SH3" evidence="4">
    <location>
        <begin position="392"/>
        <end position="452"/>
    </location>
</feature>
<dbReference type="SMART" id="SM00326">
    <property type="entry name" value="SH3"/>
    <property type="match status" value="1"/>
</dbReference>
<dbReference type="EMBL" id="KQ947405">
    <property type="protein sequence ID" value="KUJ23311.1"/>
    <property type="molecule type" value="Genomic_DNA"/>
</dbReference>
<dbReference type="PANTHER" id="PTHR47174">
    <property type="entry name" value="BRIDGING INTEGRATOR 3"/>
    <property type="match status" value="1"/>
</dbReference>
<dbReference type="PANTHER" id="PTHR47174:SF2">
    <property type="entry name" value="SH3 DOMAIN SIGNALLING PROTEIN (AFU_ORTHOLOGUE AFUA_5G07670)"/>
    <property type="match status" value="1"/>
</dbReference>
<evidence type="ECO:0000313" key="5">
    <source>
        <dbReference type="EMBL" id="KUJ23311.1"/>
    </source>
</evidence>
<dbReference type="GO" id="GO:0097320">
    <property type="term" value="P:plasma membrane tubulation"/>
    <property type="evidence" value="ECO:0007669"/>
    <property type="project" value="TreeGrafter"/>
</dbReference>
<feature type="compositionally biased region" description="Low complexity" evidence="3">
    <location>
        <begin position="360"/>
        <end position="377"/>
    </location>
</feature>
<dbReference type="InterPro" id="IPR001452">
    <property type="entry name" value="SH3_domain"/>
</dbReference>
<evidence type="ECO:0000259" key="4">
    <source>
        <dbReference type="PROSITE" id="PS50002"/>
    </source>
</evidence>
<organism evidence="5 6">
    <name type="scientific">Mollisia scopiformis</name>
    <name type="common">Conifer needle endophyte fungus</name>
    <name type="synonym">Phialocephala scopiformis</name>
    <dbReference type="NCBI Taxonomy" id="149040"/>
    <lineage>
        <taxon>Eukaryota</taxon>
        <taxon>Fungi</taxon>
        <taxon>Dikarya</taxon>
        <taxon>Ascomycota</taxon>
        <taxon>Pezizomycotina</taxon>
        <taxon>Leotiomycetes</taxon>
        <taxon>Helotiales</taxon>
        <taxon>Mollisiaceae</taxon>
        <taxon>Mollisia</taxon>
    </lineage>
</organism>
<reference evidence="5 6" key="1">
    <citation type="submission" date="2015-10" db="EMBL/GenBank/DDBJ databases">
        <title>Full genome of DAOMC 229536 Phialocephala scopiformis, a fungal endophyte of spruce producing the potent anti-insectan compound rugulosin.</title>
        <authorList>
            <consortium name="DOE Joint Genome Institute"/>
            <person name="Walker A.K."/>
            <person name="Frasz S.L."/>
            <person name="Seifert K.A."/>
            <person name="Miller J.D."/>
            <person name="Mondo S.J."/>
            <person name="Labutti K."/>
            <person name="Lipzen A."/>
            <person name="Dockter R."/>
            <person name="Kennedy M."/>
            <person name="Grigoriev I.V."/>
            <person name="Spatafora J.W."/>
        </authorList>
    </citation>
    <scope>NUCLEOTIDE SEQUENCE [LARGE SCALE GENOMIC DNA]</scope>
    <source>
        <strain evidence="5 6">CBS 120377</strain>
    </source>
</reference>
<dbReference type="CDD" id="cd00174">
    <property type="entry name" value="SH3"/>
    <property type="match status" value="1"/>
</dbReference>
<dbReference type="InterPro" id="IPR036028">
    <property type="entry name" value="SH3-like_dom_sf"/>
</dbReference>
<dbReference type="SUPFAM" id="SSF50044">
    <property type="entry name" value="SH3-domain"/>
    <property type="match status" value="1"/>
</dbReference>
<dbReference type="STRING" id="149040.A0A194XT39"/>
<dbReference type="GO" id="GO:0030479">
    <property type="term" value="C:actin cortical patch"/>
    <property type="evidence" value="ECO:0007669"/>
    <property type="project" value="TreeGrafter"/>
</dbReference>
<accession>A0A194XT39</accession>